<dbReference type="SUPFAM" id="SSF56300">
    <property type="entry name" value="Metallo-dependent phosphatases"/>
    <property type="match status" value="1"/>
</dbReference>
<sequence>MSISSERTINLPHAGLVVLVGASNSGKTTLLDRLVSEGILLKTEVVSSDHFRQLVGDTEFIDWSGLPRLESDVLFYEYQQMSAKAFEAMDTILAMRCRLNKLTVVDATHLYAEDRQKYVQLAAKAHVPVMALVLDVPESVLLERDAGRAHPRGRQRVKQQAQLLKRNLRGIREEGFNACYVLKDVEKLNFARRAQPLFHDIGAGIDIIGDIHGCYREMLEVLERLGYMEDTEGLYHHPEGRRLVSVGDVMSRGPESLLAVQFWKKHVDAGLAYMIDSNHGWKIGRYLDGRKVTLNHGDERFAEELVQYEQQAGKAAAEQLRGELRDFLLHAPSHLIFGRNGLRHLVVTHAGIKDHFIGKQSARISDYCRYGDTDGQDADGKPIRKDWFVDHESGEIVVWGHDPRPQPTIVNQTVNIDQGVVFGGMLTAYRYPEKEFVSVPAHENYANDPDSPLVRWQKKRFSPPNLRKLIAGYSVLTESYGEVRVQGEWVKSAIDTVSHVTVPMEELVYIPPTMSPAPTVSAEEGYLEHPREALAYYRGQGVQTMVAEKKHMGSRAILLLFKNEQAAVEYVGYPTLGTIYSRSGRPFFEPGLAKQVLEKLNVDLQTAGYFERNQTDFVLLDAEIVPWNLKARELIAAQYAHVGEAALLDRSKLVDKLKQAKAAGREVGDWLEEMERKYGNAVTFQEAFQKYCWDVDGLDEIRIAPFHTLAHSGRTFFDQSHLWHMEHNRELAGLSSLFMETEYRVITDEASEEEVIRWWNEMTEDGHEGIVIKPERFLMKNRDKMIQPAIKVRGRKYLHIIYGMDYLVPENLKRLKQRRTNKKERHALMEGALGMEGVERFVRKDTVDRIHECVLAALSLESEPIDPRL</sequence>
<dbReference type="InterPro" id="IPR050126">
    <property type="entry name" value="Ap4A_hydrolase"/>
</dbReference>
<dbReference type="EC" id="3.6.1.17" evidence="3"/>
<evidence type="ECO:0000313" key="4">
    <source>
        <dbReference type="Proteomes" id="UP000254400"/>
    </source>
</evidence>
<dbReference type="Pfam" id="PF00149">
    <property type="entry name" value="Metallophos"/>
    <property type="match status" value="1"/>
</dbReference>
<dbReference type="GO" id="GO:0005737">
    <property type="term" value="C:cytoplasm"/>
    <property type="evidence" value="ECO:0007669"/>
    <property type="project" value="TreeGrafter"/>
</dbReference>
<evidence type="ECO:0000259" key="1">
    <source>
        <dbReference type="Pfam" id="PF00149"/>
    </source>
</evidence>
<dbReference type="Pfam" id="PF13671">
    <property type="entry name" value="AAA_33"/>
    <property type="match status" value="1"/>
</dbReference>
<proteinExistence type="predicted"/>
<name>A0A378XT16_PAEPO</name>
<dbReference type="AlphaFoldDB" id="A0A378XT16"/>
<dbReference type="InterPro" id="IPR024028">
    <property type="entry name" value="PNKP_bac"/>
</dbReference>
<dbReference type="InterPro" id="IPR004843">
    <property type="entry name" value="Calcineurin-like_PHP"/>
</dbReference>
<reference evidence="3 4" key="1">
    <citation type="submission" date="2018-06" db="EMBL/GenBank/DDBJ databases">
        <authorList>
            <consortium name="Pathogen Informatics"/>
            <person name="Doyle S."/>
        </authorList>
    </citation>
    <scope>NUCLEOTIDE SEQUENCE [LARGE SCALE GENOMIC DNA]</scope>
    <source>
        <strain evidence="3 4">NCTC10343</strain>
    </source>
</reference>
<dbReference type="RefSeq" id="WP_019686245.1">
    <property type="nucleotide sequence ID" value="NZ_CP036496.1"/>
</dbReference>
<dbReference type="GeneID" id="93349769"/>
<evidence type="ECO:0000313" key="3">
    <source>
        <dbReference type="EMBL" id="SUA66314.1"/>
    </source>
</evidence>
<dbReference type="GO" id="GO:0004081">
    <property type="term" value="F:bis(5'-nucleosyl)-tetraphosphatase (asymmetrical) activity"/>
    <property type="evidence" value="ECO:0007669"/>
    <property type="project" value="UniProtKB-EC"/>
</dbReference>
<dbReference type="Gene3D" id="3.60.21.10">
    <property type="match status" value="1"/>
</dbReference>
<dbReference type="NCBIfam" id="TIGR04075">
    <property type="entry name" value="bacter_Pnkp"/>
    <property type="match status" value="1"/>
</dbReference>
<dbReference type="SUPFAM" id="SSF52540">
    <property type="entry name" value="P-loop containing nucleoside triphosphate hydrolases"/>
    <property type="match status" value="1"/>
</dbReference>
<dbReference type="InterPro" id="IPR032380">
    <property type="entry name" value="PNKP_ligase_dom"/>
</dbReference>
<protein>
    <submittedName>
        <fullName evidence="3">Diadenosine tetraphosphatase</fullName>
        <ecNumber evidence="3">3.6.1.17</ecNumber>
    </submittedName>
</protein>
<dbReference type="Pfam" id="PF16542">
    <property type="entry name" value="PNKP_ligase"/>
    <property type="match status" value="1"/>
</dbReference>
<dbReference type="InterPro" id="IPR027417">
    <property type="entry name" value="P-loop_NTPase"/>
</dbReference>
<evidence type="ECO:0000259" key="2">
    <source>
        <dbReference type="Pfam" id="PF16542"/>
    </source>
</evidence>
<dbReference type="PANTHER" id="PTHR42850">
    <property type="entry name" value="METALLOPHOSPHOESTERASE"/>
    <property type="match status" value="1"/>
</dbReference>
<dbReference type="Gene3D" id="3.30.470.30">
    <property type="entry name" value="DNA ligase/mRNA capping enzyme"/>
    <property type="match status" value="2"/>
</dbReference>
<dbReference type="InterPro" id="IPR041780">
    <property type="entry name" value="MPP_PrpE-like"/>
</dbReference>
<organism evidence="3 4">
    <name type="scientific">Paenibacillus polymyxa</name>
    <name type="common">Bacillus polymyxa</name>
    <dbReference type="NCBI Taxonomy" id="1406"/>
    <lineage>
        <taxon>Bacteria</taxon>
        <taxon>Bacillati</taxon>
        <taxon>Bacillota</taxon>
        <taxon>Bacilli</taxon>
        <taxon>Bacillales</taxon>
        <taxon>Paenibacillaceae</taxon>
        <taxon>Paenibacillus</taxon>
    </lineage>
</organism>
<dbReference type="EMBL" id="UGSC01000001">
    <property type="protein sequence ID" value="SUA66314.1"/>
    <property type="molecule type" value="Genomic_DNA"/>
</dbReference>
<dbReference type="InterPro" id="IPR029052">
    <property type="entry name" value="Metallo-depent_PP-like"/>
</dbReference>
<dbReference type="SUPFAM" id="SSF56091">
    <property type="entry name" value="DNA ligase/mRNA capping enzyme, catalytic domain"/>
    <property type="match status" value="1"/>
</dbReference>
<dbReference type="Proteomes" id="UP000254400">
    <property type="component" value="Unassembled WGS sequence"/>
</dbReference>
<dbReference type="Gene3D" id="3.40.50.300">
    <property type="entry name" value="P-loop containing nucleotide triphosphate hydrolases"/>
    <property type="match status" value="1"/>
</dbReference>
<gene>
    <name evidence="3" type="primary">prpE</name>
    <name evidence="3" type="ORF">NCTC10343_00958</name>
</gene>
<accession>A0A378XT16</accession>
<dbReference type="GO" id="GO:0016791">
    <property type="term" value="F:phosphatase activity"/>
    <property type="evidence" value="ECO:0007669"/>
    <property type="project" value="TreeGrafter"/>
</dbReference>
<feature type="domain" description="Calcineurin-like phosphoesterase" evidence="1">
    <location>
        <begin position="205"/>
        <end position="404"/>
    </location>
</feature>
<dbReference type="CDD" id="cd00882">
    <property type="entry name" value="Ras_like_GTPase"/>
    <property type="match status" value="1"/>
</dbReference>
<dbReference type="CDD" id="cd07423">
    <property type="entry name" value="MPP_Prp_like"/>
    <property type="match status" value="1"/>
</dbReference>
<dbReference type="PANTHER" id="PTHR42850:SF7">
    <property type="entry name" value="BIS(5'-NUCLEOSYL)-TETRAPHOSPHATASE PRPE [ASYMMETRICAL]"/>
    <property type="match status" value="1"/>
</dbReference>
<keyword evidence="3" id="KW-0378">Hydrolase</keyword>
<feature type="domain" description="Polynucleotide kinase-phosphatase ligase" evidence="2">
    <location>
        <begin position="493"/>
        <end position="864"/>
    </location>
</feature>